<dbReference type="InterPro" id="IPR044086">
    <property type="entry name" value="LUC3-like"/>
</dbReference>
<proteinExistence type="inferred from homology"/>
<dbReference type="Proteomes" id="UP000053095">
    <property type="component" value="Unassembled WGS sequence"/>
</dbReference>
<evidence type="ECO:0000256" key="1">
    <source>
        <dbReference type="ARBA" id="ARBA00009986"/>
    </source>
</evidence>
<dbReference type="CDD" id="cd07106">
    <property type="entry name" value="ALDH_AldA-AAD23400"/>
    <property type="match status" value="1"/>
</dbReference>
<evidence type="ECO:0000259" key="5">
    <source>
        <dbReference type="Pfam" id="PF00171"/>
    </source>
</evidence>
<evidence type="ECO:0000313" key="7">
    <source>
        <dbReference type="Proteomes" id="UP000053095"/>
    </source>
</evidence>
<sequence>MSSTHQPLDWSSYANVIDGRLSSTAQVRHSMNPATGEDNPDVPVSTQDDVEEVMQAAKRAQVGWAATPYEERRKALLAFADAVEAESNAFSDMLIREQGKPRQFADFEMNCAINWIRTMSNLDLPTSKIEEEDKTIVTRYTPLGVAVAIIPWNYPIFLATGKIAPCLVTGNTMIVKPSPFTPCGGLKLVELGQSFFPPGVLQALSGDDNLGPWLTSHPIPAKISFTGSTVTGKKIMETASKTLKRVTLELRGNDPAIVCEDVDVADVAPKIAQLTFLNTGQICLALKRVYVHENIFDEFKAAMVAATLSLKVGEGNDPGVFMGPIQNNMQYERVKGMLEHVKDEKLDIVAGGDIPSGKGYFVNPTIVDRPPETSRLVVEEPFGPIVPLLSYSTYDEAIARANDTHYGLGASIWSGNTQRANELAQKIQAGTVWVNTHFELDGRVPFGGHKESGIGTEWGVSGLVSYCNSQTLFLKK</sequence>
<dbReference type="EMBL" id="DF933814">
    <property type="protein sequence ID" value="GAM36764.1"/>
    <property type="molecule type" value="Genomic_DNA"/>
</dbReference>
<gene>
    <name evidence="6" type="ORF">TCE0_018r06112</name>
</gene>
<dbReference type="PROSITE" id="PS00070">
    <property type="entry name" value="ALDEHYDE_DEHYDR_CYS"/>
    <property type="match status" value="1"/>
</dbReference>
<dbReference type="InterPro" id="IPR016162">
    <property type="entry name" value="Ald_DH_N"/>
</dbReference>
<comment type="similarity">
    <text evidence="1">Belongs to the aldehyde dehydrogenase family.</text>
</comment>
<evidence type="ECO:0000256" key="2">
    <source>
        <dbReference type="ARBA" id="ARBA00023002"/>
    </source>
</evidence>
<comment type="catalytic activity">
    <reaction evidence="4">
        <text>an aldehyde + NAD(+) + H2O = a carboxylate + NADH + 2 H(+)</text>
        <dbReference type="Rhea" id="RHEA:16185"/>
        <dbReference type="ChEBI" id="CHEBI:15377"/>
        <dbReference type="ChEBI" id="CHEBI:15378"/>
        <dbReference type="ChEBI" id="CHEBI:17478"/>
        <dbReference type="ChEBI" id="CHEBI:29067"/>
        <dbReference type="ChEBI" id="CHEBI:57540"/>
        <dbReference type="ChEBI" id="CHEBI:57945"/>
        <dbReference type="EC" id="1.2.1.3"/>
    </reaction>
</comment>
<organism evidence="6 7">
    <name type="scientific">Talaromyces pinophilus</name>
    <name type="common">Penicillium pinophilum</name>
    <dbReference type="NCBI Taxonomy" id="128442"/>
    <lineage>
        <taxon>Eukaryota</taxon>
        <taxon>Fungi</taxon>
        <taxon>Dikarya</taxon>
        <taxon>Ascomycota</taxon>
        <taxon>Pezizomycotina</taxon>
        <taxon>Eurotiomycetes</taxon>
        <taxon>Eurotiomycetidae</taxon>
        <taxon>Eurotiales</taxon>
        <taxon>Trichocomaceae</taxon>
        <taxon>Talaromyces</taxon>
        <taxon>Talaromyces sect. Talaromyces</taxon>
    </lineage>
</organism>
<evidence type="ECO:0000313" key="6">
    <source>
        <dbReference type="EMBL" id="GAM36764.1"/>
    </source>
</evidence>
<keyword evidence="2" id="KW-0560">Oxidoreductase</keyword>
<dbReference type="InterPro" id="IPR016163">
    <property type="entry name" value="Ald_DH_C"/>
</dbReference>
<evidence type="ECO:0000256" key="3">
    <source>
        <dbReference type="ARBA" id="ARBA00024226"/>
    </source>
</evidence>
<reference evidence="7" key="1">
    <citation type="journal article" date="2015" name="Genome Announc.">
        <title>Draft genome sequence of Talaromyces cellulolyticus strain Y-94, a source of lignocellulosic biomass-degrading enzymes.</title>
        <authorList>
            <person name="Fujii T."/>
            <person name="Koike H."/>
            <person name="Sawayama S."/>
            <person name="Yano S."/>
            <person name="Inoue H."/>
        </authorList>
    </citation>
    <scope>NUCLEOTIDE SEQUENCE [LARGE SCALE GENOMIC DNA]</scope>
    <source>
        <strain evidence="7">Y-94</strain>
    </source>
</reference>
<dbReference type="Pfam" id="PF00171">
    <property type="entry name" value="Aldedh"/>
    <property type="match status" value="1"/>
</dbReference>
<keyword evidence="7" id="KW-1185">Reference proteome</keyword>
<dbReference type="EC" id="1.2.1.3" evidence="3"/>
<protein>
    <recommendedName>
        <fullName evidence="3">aldehyde dehydrogenase (NAD(+))</fullName>
        <ecNumber evidence="3">1.2.1.3</ecNumber>
    </recommendedName>
</protein>
<dbReference type="SUPFAM" id="SSF53720">
    <property type="entry name" value="ALDH-like"/>
    <property type="match status" value="1"/>
</dbReference>
<dbReference type="GO" id="GO:0004029">
    <property type="term" value="F:aldehyde dehydrogenase (NAD+) activity"/>
    <property type="evidence" value="ECO:0007669"/>
    <property type="project" value="UniProtKB-EC"/>
</dbReference>
<dbReference type="InterPro" id="IPR016161">
    <property type="entry name" value="Ald_DH/histidinol_DH"/>
</dbReference>
<dbReference type="Gene3D" id="3.40.605.10">
    <property type="entry name" value="Aldehyde Dehydrogenase, Chain A, domain 1"/>
    <property type="match status" value="1"/>
</dbReference>
<dbReference type="FunFam" id="3.40.309.10:FF:000009">
    <property type="entry name" value="Aldehyde dehydrogenase A"/>
    <property type="match status" value="1"/>
</dbReference>
<evidence type="ECO:0000256" key="4">
    <source>
        <dbReference type="ARBA" id="ARBA00049194"/>
    </source>
</evidence>
<name>A0A510NXH7_TALPI</name>
<dbReference type="InterPro" id="IPR015590">
    <property type="entry name" value="Aldehyde_DH_dom"/>
</dbReference>
<dbReference type="AlphaFoldDB" id="A0A510NXH7"/>
<accession>A0A510NXH7</accession>
<feature type="domain" description="Aldehyde dehydrogenase" evidence="5">
    <location>
        <begin position="28"/>
        <end position="471"/>
    </location>
</feature>
<dbReference type="FunFam" id="3.40.605.10:FF:000007">
    <property type="entry name" value="NAD/NADP-dependent betaine aldehyde dehydrogenase"/>
    <property type="match status" value="1"/>
</dbReference>
<dbReference type="PANTHER" id="PTHR11699">
    <property type="entry name" value="ALDEHYDE DEHYDROGENASE-RELATED"/>
    <property type="match status" value="1"/>
</dbReference>
<dbReference type="InterPro" id="IPR016160">
    <property type="entry name" value="Ald_DH_CS_CYS"/>
</dbReference>
<dbReference type="Gene3D" id="3.40.309.10">
    <property type="entry name" value="Aldehyde Dehydrogenase, Chain A, domain 2"/>
    <property type="match status" value="1"/>
</dbReference>